<accession>A0A9D2CSR6</accession>
<evidence type="ECO:0000313" key="1">
    <source>
        <dbReference type="EMBL" id="HIY96961.1"/>
    </source>
</evidence>
<organism evidence="1 2">
    <name type="scientific">Candidatus Borkfalkia excrementigallinarum</name>
    <dbReference type="NCBI Taxonomy" id="2838506"/>
    <lineage>
        <taxon>Bacteria</taxon>
        <taxon>Bacillati</taxon>
        <taxon>Bacillota</taxon>
        <taxon>Clostridia</taxon>
        <taxon>Christensenellales</taxon>
        <taxon>Christensenellaceae</taxon>
        <taxon>Candidatus Borkfalkia</taxon>
    </lineage>
</organism>
<proteinExistence type="predicted"/>
<name>A0A9D2CSR6_9FIRM</name>
<dbReference type="Proteomes" id="UP000886750">
    <property type="component" value="Unassembled WGS sequence"/>
</dbReference>
<reference evidence="1" key="2">
    <citation type="submission" date="2021-04" db="EMBL/GenBank/DDBJ databases">
        <authorList>
            <person name="Gilroy R."/>
        </authorList>
    </citation>
    <scope>NUCLEOTIDE SEQUENCE</scope>
    <source>
        <strain evidence="1">1345</strain>
    </source>
</reference>
<sequence length="98" mass="11859">MQRYKFSDALLWRSMPEGADIVRAFFSEDRERRILVYRRKDETYSYTDQTLTFDDYEQEYWWRGTDNELSFYDSEESVLADIAPLLGGMTEQRIDEET</sequence>
<dbReference type="AlphaFoldDB" id="A0A9D2CSR6"/>
<gene>
    <name evidence="1" type="ORF">H9729_04670</name>
</gene>
<reference evidence="1" key="1">
    <citation type="journal article" date="2021" name="PeerJ">
        <title>Extensive microbial diversity within the chicken gut microbiome revealed by metagenomics and culture.</title>
        <authorList>
            <person name="Gilroy R."/>
            <person name="Ravi A."/>
            <person name="Getino M."/>
            <person name="Pursley I."/>
            <person name="Horton D.L."/>
            <person name="Alikhan N.F."/>
            <person name="Baker D."/>
            <person name="Gharbi K."/>
            <person name="Hall N."/>
            <person name="Watson M."/>
            <person name="Adriaenssens E.M."/>
            <person name="Foster-Nyarko E."/>
            <person name="Jarju S."/>
            <person name="Secka A."/>
            <person name="Antonio M."/>
            <person name="Oren A."/>
            <person name="Chaudhuri R.R."/>
            <person name="La Ragione R."/>
            <person name="Hildebrand F."/>
            <person name="Pallen M.J."/>
        </authorList>
    </citation>
    <scope>NUCLEOTIDE SEQUENCE</scope>
    <source>
        <strain evidence="1">1345</strain>
    </source>
</reference>
<evidence type="ECO:0000313" key="2">
    <source>
        <dbReference type="Proteomes" id="UP000886750"/>
    </source>
</evidence>
<comment type="caution">
    <text evidence="1">The sequence shown here is derived from an EMBL/GenBank/DDBJ whole genome shotgun (WGS) entry which is preliminary data.</text>
</comment>
<protein>
    <submittedName>
        <fullName evidence="1">Uncharacterized protein</fullName>
    </submittedName>
</protein>
<dbReference type="EMBL" id="DXCQ01000035">
    <property type="protein sequence ID" value="HIY96961.1"/>
    <property type="molecule type" value="Genomic_DNA"/>
</dbReference>